<gene>
    <name evidence="2" type="ORF">BVC80_8971g21</name>
</gene>
<dbReference type="Proteomes" id="UP000195402">
    <property type="component" value="Unassembled WGS sequence"/>
</dbReference>
<sequence length="70" mass="7926">MDGWHDHRSACAGLCEVRCAVHSRKNVCERACETCCKRCKCVPPGTSGNYERCGKCYSEMKTHNDERKCP</sequence>
<dbReference type="STRING" id="56857.A0A200R0K9"/>
<comment type="similarity">
    <text evidence="1">Belongs to the GASA family.</text>
</comment>
<dbReference type="InterPro" id="IPR003854">
    <property type="entry name" value="GASA"/>
</dbReference>
<keyword evidence="3" id="KW-1185">Reference proteome</keyword>
<evidence type="ECO:0000313" key="2">
    <source>
        <dbReference type="EMBL" id="OVA16259.1"/>
    </source>
</evidence>
<dbReference type="PANTHER" id="PTHR23201">
    <property type="entry name" value="EXTENSIN, PROLINE-RICH PROTEIN"/>
    <property type="match status" value="1"/>
</dbReference>
<dbReference type="OrthoDB" id="1850441at2759"/>
<accession>A0A200R0K9</accession>
<dbReference type="InParanoid" id="A0A200R0K9"/>
<dbReference type="AlphaFoldDB" id="A0A200R0K9"/>
<dbReference type="EMBL" id="MVGT01000604">
    <property type="protein sequence ID" value="OVA16259.1"/>
    <property type="molecule type" value="Genomic_DNA"/>
</dbReference>
<evidence type="ECO:0000313" key="3">
    <source>
        <dbReference type="Proteomes" id="UP000195402"/>
    </source>
</evidence>
<name>A0A200R0K9_MACCD</name>
<proteinExistence type="inferred from homology"/>
<dbReference type="Pfam" id="PF02704">
    <property type="entry name" value="GASA"/>
    <property type="match status" value="1"/>
</dbReference>
<comment type="caution">
    <text evidence="2">The sequence shown here is derived from an EMBL/GenBank/DDBJ whole genome shotgun (WGS) entry which is preliminary data.</text>
</comment>
<dbReference type="PANTHER" id="PTHR23201:SF149">
    <property type="entry name" value="GIBBERELLIN STIMULATED TRANSCRIPT RELATED PROTEIN 2"/>
    <property type="match status" value="1"/>
</dbReference>
<protein>
    <submittedName>
        <fullName evidence="2">Gibberellin regulated protein</fullName>
    </submittedName>
</protein>
<reference evidence="2 3" key="1">
    <citation type="journal article" date="2017" name="Mol. Plant">
        <title>The Genome of Medicinal Plant Macleaya cordata Provides New Insights into Benzylisoquinoline Alkaloids Metabolism.</title>
        <authorList>
            <person name="Liu X."/>
            <person name="Liu Y."/>
            <person name="Huang P."/>
            <person name="Ma Y."/>
            <person name="Qing Z."/>
            <person name="Tang Q."/>
            <person name="Cao H."/>
            <person name="Cheng P."/>
            <person name="Zheng Y."/>
            <person name="Yuan Z."/>
            <person name="Zhou Y."/>
            <person name="Liu J."/>
            <person name="Tang Z."/>
            <person name="Zhuo Y."/>
            <person name="Zhang Y."/>
            <person name="Yu L."/>
            <person name="Huang J."/>
            <person name="Yang P."/>
            <person name="Peng Q."/>
            <person name="Zhang J."/>
            <person name="Jiang W."/>
            <person name="Zhang Z."/>
            <person name="Lin K."/>
            <person name="Ro D.K."/>
            <person name="Chen X."/>
            <person name="Xiong X."/>
            <person name="Shang Y."/>
            <person name="Huang S."/>
            <person name="Zeng J."/>
        </authorList>
    </citation>
    <scope>NUCLEOTIDE SEQUENCE [LARGE SCALE GENOMIC DNA]</scope>
    <source>
        <strain evidence="3">cv. BLH2017</strain>
        <tissue evidence="2">Root</tissue>
    </source>
</reference>
<dbReference type="OMA" id="HNDERKC"/>
<organism evidence="2 3">
    <name type="scientific">Macleaya cordata</name>
    <name type="common">Five-seeded plume-poppy</name>
    <name type="synonym">Bocconia cordata</name>
    <dbReference type="NCBI Taxonomy" id="56857"/>
    <lineage>
        <taxon>Eukaryota</taxon>
        <taxon>Viridiplantae</taxon>
        <taxon>Streptophyta</taxon>
        <taxon>Embryophyta</taxon>
        <taxon>Tracheophyta</taxon>
        <taxon>Spermatophyta</taxon>
        <taxon>Magnoliopsida</taxon>
        <taxon>Ranunculales</taxon>
        <taxon>Papaveraceae</taxon>
        <taxon>Papaveroideae</taxon>
        <taxon>Macleaya</taxon>
    </lineage>
</organism>
<evidence type="ECO:0000256" key="1">
    <source>
        <dbReference type="ARBA" id="ARBA00010582"/>
    </source>
</evidence>